<dbReference type="EMBL" id="JBIRUI010000004">
    <property type="protein sequence ID" value="MFI1714180.1"/>
    <property type="molecule type" value="Genomic_DNA"/>
</dbReference>
<keyword evidence="1" id="KW-0812">Transmembrane</keyword>
<dbReference type="InterPro" id="IPR013901">
    <property type="entry name" value="Anthrone_oxy"/>
</dbReference>
<feature type="transmembrane region" description="Helical" evidence="1">
    <location>
        <begin position="142"/>
        <end position="159"/>
    </location>
</feature>
<keyword evidence="1" id="KW-1133">Transmembrane helix</keyword>
<feature type="transmembrane region" description="Helical" evidence="1">
    <location>
        <begin position="53"/>
        <end position="72"/>
    </location>
</feature>
<comment type="caution">
    <text evidence="2">The sequence shown here is derived from an EMBL/GenBank/DDBJ whole genome shotgun (WGS) entry which is preliminary data.</text>
</comment>
<dbReference type="Pfam" id="PF08592">
    <property type="entry name" value="Anthrone_oxy"/>
    <property type="match status" value="1"/>
</dbReference>
<proteinExistence type="predicted"/>
<keyword evidence="1" id="KW-0472">Membrane</keyword>
<protein>
    <submittedName>
        <fullName evidence="2">DUF1772 domain-containing protein</fullName>
    </submittedName>
</protein>
<keyword evidence="3" id="KW-1185">Reference proteome</keyword>
<gene>
    <name evidence="2" type="ORF">ACH407_11470</name>
</gene>
<dbReference type="RefSeq" id="WP_359587508.1">
    <property type="nucleotide sequence ID" value="NZ_JBEYXG010000003.1"/>
</dbReference>
<reference evidence="2 3" key="1">
    <citation type="submission" date="2024-10" db="EMBL/GenBank/DDBJ databases">
        <title>The Natural Products Discovery Center: Release of the First 8490 Sequenced Strains for Exploring Actinobacteria Biosynthetic Diversity.</title>
        <authorList>
            <person name="Kalkreuter E."/>
            <person name="Kautsar S.A."/>
            <person name="Yang D."/>
            <person name="Bader C.D."/>
            <person name="Teijaro C.N."/>
            <person name="Fluegel L."/>
            <person name="Davis C.M."/>
            <person name="Simpson J.R."/>
            <person name="Lauterbach L."/>
            <person name="Steele A.D."/>
            <person name="Gui C."/>
            <person name="Meng S."/>
            <person name="Li G."/>
            <person name="Viehrig K."/>
            <person name="Ye F."/>
            <person name="Su P."/>
            <person name="Kiefer A.F."/>
            <person name="Nichols A."/>
            <person name="Cepeda A.J."/>
            <person name="Yan W."/>
            <person name="Fan B."/>
            <person name="Jiang Y."/>
            <person name="Adhikari A."/>
            <person name="Zheng C.-J."/>
            <person name="Schuster L."/>
            <person name="Cowan T.M."/>
            <person name="Smanski M.J."/>
            <person name="Chevrette M.G."/>
            <person name="De Carvalho L.P.S."/>
            <person name="Shen B."/>
        </authorList>
    </citation>
    <scope>NUCLEOTIDE SEQUENCE [LARGE SCALE GENOMIC DNA]</scope>
    <source>
        <strain evidence="2 3">NPDC020602</strain>
    </source>
</reference>
<sequence length="160" mass="16741">MATLLLALAVGSTGLYAGFLLIFQTGIMPALGRLTDPEFVTAMRRINEYVPRAVFLTVFLGVVAFPAAAFLVPVDGRTDAQKWLVLAGLVAAVLNHAVTIGGNVPLNTALAASERAPAADPAGDPSAVRAAFEKRWNGFHRVRTALITLAFGLLTAAAVL</sequence>
<feature type="transmembrane region" description="Helical" evidence="1">
    <location>
        <begin position="6"/>
        <end position="32"/>
    </location>
</feature>
<dbReference type="Proteomes" id="UP001611339">
    <property type="component" value="Unassembled WGS sequence"/>
</dbReference>
<evidence type="ECO:0000256" key="1">
    <source>
        <dbReference type="SAM" id="Phobius"/>
    </source>
</evidence>
<organism evidence="2 3">
    <name type="scientific">Streptomyces litmocidini</name>
    <dbReference type="NCBI Taxonomy" id="67318"/>
    <lineage>
        <taxon>Bacteria</taxon>
        <taxon>Bacillati</taxon>
        <taxon>Actinomycetota</taxon>
        <taxon>Actinomycetes</taxon>
        <taxon>Kitasatosporales</taxon>
        <taxon>Streptomycetaceae</taxon>
        <taxon>Streptomyces</taxon>
    </lineage>
</organism>
<evidence type="ECO:0000313" key="3">
    <source>
        <dbReference type="Proteomes" id="UP001611339"/>
    </source>
</evidence>
<feature type="transmembrane region" description="Helical" evidence="1">
    <location>
        <begin position="84"/>
        <end position="106"/>
    </location>
</feature>
<accession>A0ABW7U762</accession>
<name>A0ABW7U762_9ACTN</name>
<evidence type="ECO:0000313" key="2">
    <source>
        <dbReference type="EMBL" id="MFI1714180.1"/>
    </source>
</evidence>